<dbReference type="Pfam" id="PF20001">
    <property type="entry name" value="DUF6428"/>
    <property type="match status" value="1"/>
</dbReference>
<keyword evidence="2" id="KW-1185">Reference proteome</keyword>
<dbReference type="OrthoDB" id="66316at2"/>
<proteinExistence type="predicted"/>
<dbReference type="STRING" id="283786.SAMN04487990_10141"/>
<reference evidence="1 2" key="1">
    <citation type="submission" date="2016-10" db="EMBL/GenBank/DDBJ databases">
        <authorList>
            <person name="de Groot N.N."/>
        </authorList>
    </citation>
    <scope>NUCLEOTIDE SEQUENCE [LARGE SCALE GENOMIC DNA]</scope>
    <source>
        <strain evidence="1 2">DSM 23842</strain>
    </source>
</reference>
<dbReference type="EMBL" id="FNQK01000001">
    <property type="protein sequence ID" value="SDZ72746.1"/>
    <property type="molecule type" value="Genomic_DNA"/>
</dbReference>
<accession>A0A1H3VD60</accession>
<name>A0A1H3VD60_BIZPA</name>
<dbReference type="Proteomes" id="UP000198846">
    <property type="component" value="Unassembled WGS sequence"/>
</dbReference>
<dbReference type="AlphaFoldDB" id="A0A1H3VD60"/>
<evidence type="ECO:0000313" key="2">
    <source>
        <dbReference type="Proteomes" id="UP000198846"/>
    </source>
</evidence>
<organism evidence="1 2">
    <name type="scientific">Bizionia paragorgiae</name>
    <dbReference type="NCBI Taxonomy" id="283786"/>
    <lineage>
        <taxon>Bacteria</taxon>
        <taxon>Pseudomonadati</taxon>
        <taxon>Bacteroidota</taxon>
        <taxon>Flavobacteriia</taxon>
        <taxon>Flavobacteriales</taxon>
        <taxon>Flavobacteriaceae</taxon>
        <taxon>Bizionia</taxon>
    </lineage>
</organism>
<evidence type="ECO:0000313" key="1">
    <source>
        <dbReference type="EMBL" id="SDZ72746.1"/>
    </source>
</evidence>
<gene>
    <name evidence="1" type="ORF">SAMN04487990_10141</name>
</gene>
<dbReference type="RefSeq" id="WP_092130959.1">
    <property type="nucleotide sequence ID" value="NZ_FNQK01000001.1"/>
</dbReference>
<sequence>MTLSEIKAVLKAVKSITFQLPNGTLVPPHFHVTEVGKITKDFIDCGGTVRHEEVINFQLWNADDYDHRLHPEKLVNIIELSEKTLNLKDLPIEVEYQGQTIEKFGLEFNGTQFILTSTATDCLAKDNCGIPEPKQKLNFADLQTGNSCEPGSGCC</sequence>
<dbReference type="InterPro" id="IPR045534">
    <property type="entry name" value="DUF6428"/>
</dbReference>
<protein>
    <submittedName>
        <fullName evidence="1">Uncharacterized protein</fullName>
    </submittedName>
</protein>